<evidence type="ECO:0000313" key="14">
    <source>
        <dbReference type="Proteomes" id="UP000015503"/>
    </source>
</evidence>
<dbReference type="Pfam" id="PF14714">
    <property type="entry name" value="KH_dom-like"/>
    <property type="match status" value="1"/>
</dbReference>
<protein>
    <recommendedName>
        <fullName evidence="2 8">GTPase Der</fullName>
    </recommendedName>
    <alternativeName>
        <fullName evidence="7 8">GTP-binding protein EngA</fullName>
    </alternativeName>
</protein>
<dbReference type="PRINTS" id="PR00326">
    <property type="entry name" value="GTP1OBG"/>
</dbReference>
<evidence type="ECO:0000259" key="12">
    <source>
        <dbReference type="PROSITE" id="PS51712"/>
    </source>
</evidence>
<organism evidence="13 14">
    <name type="scientific">Metapseudomonas resinovorans NBRC 106553</name>
    <dbReference type="NCBI Taxonomy" id="1245471"/>
    <lineage>
        <taxon>Bacteria</taxon>
        <taxon>Pseudomonadati</taxon>
        <taxon>Pseudomonadota</taxon>
        <taxon>Gammaproteobacteria</taxon>
        <taxon>Pseudomonadales</taxon>
        <taxon>Pseudomonadaceae</taxon>
        <taxon>Metapseudomonas</taxon>
    </lineage>
</organism>
<feature type="region of interest" description="Disordered" evidence="11">
    <location>
        <begin position="166"/>
        <end position="192"/>
    </location>
</feature>
<dbReference type="InterPro" id="IPR032859">
    <property type="entry name" value="KH_dom-like"/>
</dbReference>
<keyword evidence="3 8" id="KW-0690">Ribosome biogenesis</keyword>
<evidence type="ECO:0000256" key="6">
    <source>
        <dbReference type="ARBA" id="ARBA00023134"/>
    </source>
</evidence>
<feature type="compositionally biased region" description="Basic residues" evidence="11">
    <location>
        <begin position="471"/>
        <end position="492"/>
    </location>
</feature>
<dbReference type="PIRSF" id="PIRSF006485">
    <property type="entry name" value="GTP-binding_EngA"/>
    <property type="match status" value="1"/>
</dbReference>
<comment type="subunit">
    <text evidence="8">Associates with the 50S ribosomal subunit.</text>
</comment>
<feature type="binding site" evidence="8">
    <location>
        <begin position="9"/>
        <end position="16"/>
    </location>
    <ligand>
        <name>GTP</name>
        <dbReference type="ChEBI" id="CHEBI:37565"/>
        <label>1</label>
    </ligand>
</feature>
<feature type="compositionally biased region" description="Acidic residues" evidence="11">
    <location>
        <begin position="167"/>
        <end position="182"/>
    </location>
</feature>
<evidence type="ECO:0000256" key="1">
    <source>
        <dbReference type="ARBA" id="ARBA00008279"/>
    </source>
</evidence>
<evidence type="ECO:0000256" key="4">
    <source>
        <dbReference type="ARBA" id="ARBA00022737"/>
    </source>
</evidence>
<dbReference type="GO" id="GO:0043022">
    <property type="term" value="F:ribosome binding"/>
    <property type="evidence" value="ECO:0007669"/>
    <property type="project" value="TreeGrafter"/>
</dbReference>
<proteinExistence type="inferred from homology"/>
<dbReference type="OrthoDB" id="9805918at2"/>
<comment type="function">
    <text evidence="8 10">GTPase that plays an essential role in the late steps of ribosome biogenesis.</text>
</comment>
<feature type="binding site" evidence="8">
    <location>
        <begin position="118"/>
        <end position="121"/>
    </location>
    <ligand>
        <name>GTP</name>
        <dbReference type="ChEBI" id="CHEBI:37565"/>
        <label>1</label>
    </ligand>
</feature>
<feature type="domain" description="EngA-type G" evidence="12">
    <location>
        <begin position="3"/>
        <end position="166"/>
    </location>
</feature>
<evidence type="ECO:0000256" key="11">
    <source>
        <dbReference type="SAM" id="MobiDB-lite"/>
    </source>
</evidence>
<dbReference type="PROSITE" id="PS51712">
    <property type="entry name" value="G_ENGA"/>
    <property type="match status" value="2"/>
</dbReference>
<dbReference type="NCBIfam" id="TIGR03594">
    <property type="entry name" value="GTPase_EngA"/>
    <property type="match status" value="1"/>
</dbReference>
<reference evidence="13 14" key="1">
    <citation type="journal article" date="2013" name="Genome Announc.">
        <title>Complete Genome Sequence of the Carbazole Degrader Pseudomonas resinovorans Strain CA10 (NBRC 106553).</title>
        <authorList>
            <person name="Shintani M."/>
            <person name="Hosoyama A."/>
            <person name="Ohji S."/>
            <person name="Tsuchikane K."/>
            <person name="Takarada H."/>
            <person name="Yamazoe A."/>
            <person name="Fujita N."/>
            <person name="Nojiri H."/>
        </authorList>
    </citation>
    <scope>NUCLEOTIDE SEQUENCE [LARGE SCALE GENOMIC DNA]</scope>
    <source>
        <strain evidence="13 14">NBRC 106553</strain>
    </source>
</reference>
<dbReference type="FunFam" id="3.40.50.300:FF:000040">
    <property type="entry name" value="GTPase Der"/>
    <property type="match status" value="1"/>
</dbReference>
<dbReference type="EMBL" id="AP013068">
    <property type="protein sequence ID" value="BAN46881.1"/>
    <property type="molecule type" value="Genomic_DNA"/>
</dbReference>
<dbReference type="InterPro" id="IPR016484">
    <property type="entry name" value="GTPase_Der"/>
</dbReference>
<evidence type="ECO:0000256" key="3">
    <source>
        <dbReference type="ARBA" id="ARBA00022517"/>
    </source>
</evidence>
<dbReference type="Proteomes" id="UP000015503">
    <property type="component" value="Chromosome"/>
</dbReference>
<dbReference type="FunFam" id="3.40.50.300:FF:000057">
    <property type="entry name" value="GTPase Der"/>
    <property type="match status" value="1"/>
</dbReference>
<evidence type="ECO:0000256" key="10">
    <source>
        <dbReference type="RuleBase" id="RU004481"/>
    </source>
</evidence>
<dbReference type="InterPro" id="IPR027417">
    <property type="entry name" value="P-loop_NTPase"/>
</dbReference>
<dbReference type="InterPro" id="IPR031166">
    <property type="entry name" value="G_ENGA"/>
</dbReference>
<dbReference type="GO" id="GO:0042254">
    <property type="term" value="P:ribosome biogenesis"/>
    <property type="evidence" value="ECO:0007669"/>
    <property type="project" value="UniProtKB-KW"/>
</dbReference>
<dbReference type="SUPFAM" id="SSF52540">
    <property type="entry name" value="P-loop containing nucleoside triphosphate hydrolases"/>
    <property type="match status" value="2"/>
</dbReference>
<gene>
    <name evidence="8 13" type="primary">der</name>
    <name evidence="13" type="ORF">PCA10_11490</name>
</gene>
<dbReference type="PANTHER" id="PTHR43834">
    <property type="entry name" value="GTPASE DER"/>
    <property type="match status" value="1"/>
</dbReference>
<evidence type="ECO:0000256" key="2">
    <source>
        <dbReference type="ARBA" id="ARBA00020953"/>
    </source>
</evidence>
<dbReference type="InterPro" id="IPR006073">
    <property type="entry name" value="GTP-bd"/>
</dbReference>
<accession>S6AS53</accession>
<dbReference type="CDD" id="cd01895">
    <property type="entry name" value="EngA2"/>
    <property type="match status" value="1"/>
</dbReference>
<sequence>MVPVIALVGRPNVGKSTLFNRLTKTRNAIVAEYAGLTRDRQYGEAKWQGRTYIVIDTGGISGDEEGIDAKMAEQSLQAIEEADAVLFMVDSRAGMTASDQMIAEHLRKRNKRSFLVANKVDTVDPDLARAEFSPLGLGDALPIAAAHGRGITGMLQAALGEFPRDDAADEEEAAQAEEVAEGEEAKRIPGPSEKDGIKIAIIGRPNVGKSTLVNRMLGEERVIVYDQAGTTRDSIYIPFERNEEKYTLIDTAGVRRRGKIFEAVEKFSVVKTLQAIQDANVVIFVMDAREGVVEHDLNLLGFVLETGRALVIALNKWDGMEPSERDYVKTELERRLFFVDFADIHFISALHGTGVGHLYKSVQESFRSAITRWPTSRLTQILEDAVQEHQPPLVNGRRIKLRYAHLGGANPPLIVIHGNQTESVPKSYSRYLENTYRRVLKLVGTPIRIEYKGGENPFEGKKNTLTERQVNKKRRLMSHHKKAEKKRRDKKR</sequence>
<dbReference type="NCBIfam" id="TIGR00231">
    <property type="entry name" value="small_GTP"/>
    <property type="match status" value="2"/>
</dbReference>
<feature type="domain" description="EngA-type G" evidence="12">
    <location>
        <begin position="197"/>
        <end position="370"/>
    </location>
</feature>
<dbReference type="Gene3D" id="3.40.50.300">
    <property type="entry name" value="P-loop containing nucleotide triphosphate hydrolases"/>
    <property type="match status" value="2"/>
</dbReference>
<dbReference type="RefSeq" id="WP_016491083.1">
    <property type="nucleotide sequence ID" value="NC_021499.1"/>
</dbReference>
<comment type="similarity">
    <text evidence="1 8 9 10">Belongs to the TRAFAC class TrmE-Era-EngA-EngB-Septin-like GTPase superfamily. EngA (Der) GTPase family.</text>
</comment>
<dbReference type="CDD" id="cd01894">
    <property type="entry name" value="EngA1"/>
    <property type="match status" value="1"/>
</dbReference>
<dbReference type="HAMAP" id="MF_00195">
    <property type="entry name" value="GTPase_Der"/>
    <property type="match status" value="1"/>
</dbReference>
<keyword evidence="5 8" id="KW-0547">Nucleotide-binding</keyword>
<dbReference type="FunFam" id="3.30.300.20:FF:000004">
    <property type="entry name" value="GTPase Der"/>
    <property type="match status" value="1"/>
</dbReference>
<feature type="compositionally biased region" description="Basic and acidic residues" evidence="11">
    <location>
        <begin position="183"/>
        <end position="192"/>
    </location>
</feature>
<dbReference type="Pfam" id="PF01926">
    <property type="entry name" value="MMR_HSR1"/>
    <property type="match status" value="2"/>
</dbReference>
<evidence type="ECO:0000256" key="8">
    <source>
        <dbReference type="HAMAP-Rule" id="MF_00195"/>
    </source>
</evidence>
<dbReference type="HOGENOM" id="CLU_016077_6_2_6"/>
<keyword evidence="14" id="KW-1185">Reference proteome</keyword>
<evidence type="ECO:0000313" key="13">
    <source>
        <dbReference type="EMBL" id="BAN46881.1"/>
    </source>
</evidence>
<dbReference type="InterPro" id="IPR005225">
    <property type="entry name" value="Small_GTP-bd"/>
</dbReference>
<name>S6AS53_METRE</name>
<evidence type="ECO:0000256" key="5">
    <source>
        <dbReference type="ARBA" id="ARBA00022741"/>
    </source>
</evidence>
<feature type="region of interest" description="Disordered" evidence="11">
    <location>
        <begin position="453"/>
        <end position="492"/>
    </location>
</feature>
<dbReference type="eggNOG" id="COG1160">
    <property type="taxonomic scope" value="Bacteria"/>
</dbReference>
<feature type="binding site" evidence="8">
    <location>
        <begin position="250"/>
        <end position="254"/>
    </location>
    <ligand>
        <name>GTP</name>
        <dbReference type="ChEBI" id="CHEBI:37565"/>
        <label>2</label>
    </ligand>
</feature>
<feature type="compositionally biased region" description="Basic and acidic residues" evidence="11">
    <location>
        <begin position="453"/>
        <end position="465"/>
    </location>
</feature>
<dbReference type="InterPro" id="IPR015946">
    <property type="entry name" value="KH_dom-like_a/b"/>
</dbReference>
<dbReference type="KEGG" id="pre:PCA10_11490"/>
<keyword evidence="6 8" id="KW-0342">GTP-binding</keyword>
<dbReference type="Gene3D" id="3.30.300.20">
    <property type="match status" value="1"/>
</dbReference>
<evidence type="ECO:0000256" key="7">
    <source>
        <dbReference type="ARBA" id="ARBA00032345"/>
    </source>
</evidence>
<evidence type="ECO:0000256" key="9">
    <source>
        <dbReference type="PROSITE-ProRule" id="PRU01049"/>
    </source>
</evidence>
<dbReference type="STRING" id="1245471.PCA10_11490"/>
<dbReference type="AlphaFoldDB" id="S6AS53"/>
<dbReference type="GO" id="GO:0005525">
    <property type="term" value="F:GTP binding"/>
    <property type="evidence" value="ECO:0007669"/>
    <property type="project" value="UniProtKB-UniRule"/>
</dbReference>
<dbReference type="PANTHER" id="PTHR43834:SF6">
    <property type="entry name" value="GTPASE DER"/>
    <property type="match status" value="1"/>
</dbReference>
<feature type="binding site" evidence="8">
    <location>
        <begin position="56"/>
        <end position="60"/>
    </location>
    <ligand>
        <name>GTP</name>
        <dbReference type="ChEBI" id="CHEBI:37565"/>
        <label>1</label>
    </ligand>
</feature>
<keyword evidence="4 10" id="KW-0677">Repeat</keyword>
<feature type="binding site" evidence="8">
    <location>
        <begin position="203"/>
        <end position="210"/>
    </location>
    <ligand>
        <name>GTP</name>
        <dbReference type="ChEBI" id="CHEBI:37565"/>
        <label>2</label>
    </ligand>
</feature>
<feature type="binding site" evidence="8">
    <location>
        <begin position="315"/>
        <end position="318"/>
    </location>
    <ligand>
        <name>GTP</name>
        <dbReference type="ChEBI" id="CHEBI:37565"/>
        <label>2</label>
    </ligand>
</feature>
<dbReference type="PATRIC" id="fig|1245471.3.peg.1161"/>